<evidence type="ECO:0000259" key="1">
    <source>
        <dbReference type="Pfam" id="PF02121"/>
    </source>
</evidence>
<dbReference type="EMBL" id="JAOPGA020000471">
    <property type="protein sequence ID" value="KAL0478838.1"/>
    <property type="molecule type" value="Genomic_DNA"/>
</dbReference>
<dbReference type="Gene3D" id="3.30.530.20">
    <property type="match status" value="1"/>
</dbReference>
<sequence length="258" mass="29395">MVVVIEFRIPMPMTVSEYQIGQLYSIAEMSKESSGKNGEGVEIIANEPFQKGDEKGQFTSKIYHIGKSLPKIMSSFLPSGALNVHEEAWNAYPYCKTSINAPFLGDKFSATILSMYKDDDGTCPNALNLSKEHLAKRKIIKLDIVNDEFPTKKKENDPSIHKCTKRDIGPLTGKLWEKNQPTIMWCYKVCIMECKIWGLQNAIEAKFVEVECEVFLKLHRKIYCSMDDWIDMDMNAITEMEKNTAKQLEQINKGKGFS</sequence>
<dbReference type="GO" id="GO:0005737">
    <property type="term" value="C:cytoplasm"/>
    <property type="evidence" value="ECO:0007669"/>
    <property type="project" value="UniProtKB-ARBA"/>
</dbReference>
<evidence type="ECO:0000313" key="2">
    <source>
        <dbReference type="EMBL" id="KAL0478838.1"/>
    </source>
</evidence>
<protein>
    <recommendedName>
        <fullName evidence="1">Phosphatidylinositol transfer protein N-terminal domain-containing protein</fullName>
    </recommendedName>
</protein>
<dbReference type="PANTHER" id="PTHR10658:SF11">
    <property type="entry name" value="VIBRATOR, ISOFORM B"/>
    <property type="match status" value="1"/>
</dbReference>
<feature type="domain" description="Phosphatidylinositol transfer protein N-terminal" evidence="1">
    <location>
        <begin position="3"/>
        <end position="245"/>
    </location>
</feature>
<organism evidence="2 3">
    <name type="scientific">Acrasis kona</name>
    <dbReference type="NCBI Taxonomy" id="1008807"/>
    <lineage>
        <taxon>Eukaryota</taxon>
        <taxon>Discoba</taxon>
        <taxon>Heterolobosea</taxon>
        <taxon>Tetramitia</taxon>
        <taxon>Eutetramitia</taxon>
        <taxon>Acrasidae</taxon>
        <taxon>Acrasis</taxon>
    </lineage>
</organism>
<proteinExistence type="predicted"/>
<dbReference type="AlphaFoldDB" id="A0AAW2YPH0"/>
<dbReference type="SUPFAM" id="SSF55961">
    <property type="entry name" value="Bet v1-like"/>
    <property type="match status" value="1"/>
</dbReference>
<keyword evidence="3" id="KW-1185">Reference proteome</keyword>
<dbReference type="Pfam" id="PF02121">
    <property type="entry name" value="IP_trans"/>
    <property type="match status" value="1"/>
</dbReference>
<dbReference type="InterPro" id="IPR055261">
    <property type="entry name" value="PI_transfer_N"/>
</dbReference>
<dbReference type="PANTHER" id="PTHR10658">
    <property type="entry name" value="PHOSPHATIDYLINOSITOL TRANSFER PROTEIN"/>
    <property type="match status" value="1"/>
</dbReference>
<evidence type="ECO:0000313" key="3">
    <source>
        <dbReference type="Proteomes" id="UP001431209"/>
    </source>
</evidence>
<dbReference type="PRINTS" id="PR00391">
    <property type="entry name" value="PITRANSFER"/>
</dbReference>
<dbReference type="Proteomes" id="UP001431209">
    <property type="component" value="Unassembled WGS sequence"/>
</dbReference>
<name>A0AAW2YPH0_9EUKA</name>
<dbReference type="InterPro" id="IPR001666">
    <property type="entry name" value="PI_transfer"/>
</dbReference>
<accession>A0AAW2YPH0</accession>
<dbReference type="GO" id="GO:0071944">
    <property type="term" value="C:cell periphery"/>
    <property type="evidence" value="ECO:0007669"/>
    <property type="project" value="UniProtKB-ARBA"/>
</dbReference>
<comment type="caution">
    <text evidence="2">The sequence shown here is derived from an EMBL/GenBank/DDBJ whole genome shotgun (WGS) entry which is preliminary data.</text>
</comment>
<gene>
    <name evidence="2" type="ORF">AKO1_008238</name>
</gene>
<dbReference type="FunFam" id="3.30.530.20:FF:000028">
    <property type="entry name" value="Phosphatidylinositol transfer protein 5"/>
    <property type="match status" value="1"/>
</dbReference>
<reference evidence="2 3" key="1">
    <citation type="submission" date="2024-03" db="EMBL/GenBank/DDBJ databases">
        <title>The Acrasis kona genome and developmental transcriptomes reveal deep origins of eukaryotic multicellular pathways.</title>
        <authorList>
            <person name="Sheikh S."/>
            <person name="Fu C.-J."/>
            <person name="Brown M.W."/>
            <person name="Baldauf S.L."/>
        </authorList>
    </citation>
    <scope>NUCLEOTIDE SEQUENCE [LARGE SCALE GENOMIC DNA]</scope>
    <source>
        <strain evidence="2 3">ATCC MYA-3509</strain>
    </source>
</reference>
<dbReference type="GO" id="GO:0008526">
    <property type="term" value="F:phosphatidylinositol transfer activity"/>
    <property type="evidence" value="ECO:0007669"/>
    <property type="project" value="UniProtKB-ARBA"/>
</dbReference>
<dbReference type="InterPro" id="IPR023393">
    <property type="entry name" value="START-like_dom_sf"/>
</dbReference>